<proteinExistence type="inferred from homology"/>
<evidence type="ECO:0000256" key="5">
    <source>
        <dbReference type="ARBA" id="ARBA00022692"/>
    </source>
</evidence>
<feature type="transmembrane region" description="Helical" evidence="9">
    <location>
        <begin position="176"/>
        <end position="194"/>
    </location>
</feature>
<dbReference type="Proteomes" id="UP001427805">
    <property type="component" value="Unassembled WGS sequence"/>
</dbReference>
<keyword evidence="4" id="KW-1003">Cell membrane</keyword>
<keyword evidence="3" id="KW-0813">Transport</keyword>
<keyword evidence="13" id="KW-1185">Reference proteome</keyword>
<keyword evidence="7 9" id="KW-0472">Membrane</keyword>
<dbReference type="Gene3D" id="3.30.70.1350">
    <property type="entry name" value="Cation efflux protein, cytoplasmic domain"/>
    <property type="match status" value="1"/>
</dbReference>
<gene>
    <name evidence="12" type="ORF">TPR58_01945</name>
</gene>
<evidence type="ECO:0000256" key="8">
    <source>
        <dbReference type="SAM" id="MobiDB-lite"/>
    </source>
</evidence>
<name>A0ABV0B2T7_9SPHN</name>
<dbReference type="InterPro" id="IPR050291">
    <property type="entry name" value="CDF_Transporter"/>
</dbReference>
<evidence type="ECO:0000256" key="2">
    <source>
        <dbReference type="ARBA" id="ARBA00008114"/>
    </source>
</evidence>
<comment type="caution">
    <text evidence="12">The sequence shown here is derived from an EMBL/GenBank/DDBJ whole genome shotgun (WGS) entry which is preliminary data.</text>
</comment>
<evidence type="ECO:0000313" key="12">
    <source>
        <dbReference type="EMBL" id="MEN3745913.1"/>
    </source>
</evidence>
<dbReference type="InterPro" id="IPR058533">
    <property type="entry name" value="Cation_efflux_TM"/>
</dbReference>
<dbReference type="RefSeq" id="WP_346244911.1">
    <property type="nucleotide sequence ID" value="NZ_JBDIZK010000001.1"/>
</dbReference>
<evidence type="ECO:0000256" key="6">
    <source>
        <dbReference type="ARBA" id="ARBA00022989"/>
    </source>
</evidence>
<dbReference type="Gene3D" id="1.20.1510.10">
    <property type="entry name" value="Cation efflux protein transmembrane domain"/>
    <property type="match status" value="1"/>
</dbReference>
<organism evidence="12 13">
    <name type="scientific">Sphingomonas rustica</name>
    <dbReference type="NCBI Taxonomy" id="3103142"/>
    <lineage>
        <taxon>Bacteria</taxon>
        <taxon>Pseudomonadati</taxon>
        <taxon>Pseudomonadota</taxon>
        <taxon>Alphaproteobacteria</taxon>
        <taxon>Sphingomonadales</taxon>
        <taxon>Sphingomonadaceae</taxon>
        <taxon>Sphingomonas</taxon>
    </lineage>
</organism>
<dbReference type="Pfam" id="PF01545">
    <property type="entry name" value="Cation_efflux"/>
    <property type="match status" value="1"/>
</dbReference>
<dbReference type="SUPFAM" id="SSF160240">
    <property type="entry name" value="Cation efflux protein cytoplasmic domain-like"/>
    <property type="match status" value="1"/>
</dbReference>
<sequence>MTNLARRAAIASVTVALFLGLLKAWAAWKTGSVAMLASLADSGLDLVASFVTLAGVHWASQPADAEHRFGHGKAEALAALFQVVVIAVSAFAILVRAIPRLLAPTPALAPEAGIGVSLVAMGATLALITYQKSVVRRTGSIAIGTDRMHYSSDLLLNAAVIAALLIDTLGITGADAVFGIAIAFWLMFGAWRASEAALDQLMDREWPDEKRRRVVEIAAAHPRLKGLHDLRTRTSGSHDFAQFHVWLAPTMTVAEAHDIVETLEQRLVAEFPGSEFLIHIDPEGHVDAPGNPLAETDETELLNKEPDA</sequence>
<reference evidence="12 13" key="1">
    <citation type="submission" date="2024-05" db="EMBL/GenBank/DDBJ databases">
        <title>Sphingomonas sp. HF-S3 16S ribosomal RNA gene Genome sequencing and assembly.</title>
        <authorList>
            <person name="Lee H."/>
        </authorList>
    </citation>
    <scope>NUCLEOTIDE SEQUENCE [LARGE SCALE GENOMIC DNA]</scope>
    <source>
        <strain evidence="12 13">HF-S3</strain>
    </source>
</reference>
<evidence type="ECO:0000256" key="3">
    <source>
        <dbReference type="ARBA" id="ARBA00022448"/>
    </source>
</evidence>
<feature type="transmembrane region" description="Helical" evidence="9">
    <location>
        <begin position="107"/>
        <end position="130"/>
    </location>
</feature>
<dbReference type="PANTHER" id="PTHR43840:SF41">
    <property type="entry name" value="CATION-EFFLUX PUMP FIEF"/>
    <property type="match status" value="1"/>
</dbReference>
<feature type="region of interest" description="Disordered" evidence="8">
    <location>
        <begin position="284"/>
        <end position="308"/>
    </location>
</feature>
<feature type="domain" description="Cation efflux protein cytoplasmic" evidence="11">
    <location>
        <begin position="207"/>
        <end position="283"/>
    </location>
</feature>
<evidence type="ECO:0000256" key="1">
    <source>
        <dbReference type="ARBA" id="ARBA00004141"/>
    </source>
</evidence>
<dbReference type="InterPro" id="IPR027470">
    <property type="entry name" value="Cation_efflux_CTD"/>
</dbReference>
<dbReference type="PANTHER" id="PTHR43840">
    <property type="entry name" value="MITOCHONDRIAL METAL TRANSPORTER 1-RELATED"/>
    <property type="match status" value="1"/>
</dbReference>
<keyword evidence="6 9" id="KW-1133">Transmembrane helix</keyword>
<dbReference type="Pfam" id="PF16916">
    <property type="entry name" value="ZT_dimer"/>
    <property type="match status" value="1"/>
</dbReference>
<comment type="subcellular location">
    <subcellularLocation>
        <location evidence="1">Membrane</location>
        <topology evidence="1">Multi-pass membrane protein</topology>
    </subcellularLocation>
</comment>
<evidence type="ECO:0000256" key="7">
    <source>
        <dbReference type="ARBA" id="ARBA00023136"/>
    </source>
</evidence>
<evidence type="ECO:0000256" key="9">
    <source>
        <dbReference type="SAM" id="Phobius"/>
    </source>
</evidence>
<feature type="transmembrane region" description="Helical" evidence="9">
    <location>
        <begin position="76"/>
        <end position="95"/>
    </location>
</feature>
<dbReference type="InterPro" id="IPR002524">
    <property type="entry name" value="Cation_efflux"/>
</dbReference>
<dbReference type="EMBL" id="JBDIZK010000001">
    <property type="protein sequence ID" value="MEN3745913.1"/>
    <property type="molecule type" value="Genomic_DNA"/>
</dbReference>
<protein>
    <submittedName>
        <fullName evidence="12">Cation diffusion facilitator family transporter</fullName>
    </submittedName>
</protein>
<evidence type="ECO:0000259" key="11">
    <source>
        <dbReference type="Pfam" id="PF16916"/>
    </source>
</evidence>
<evidence type="ECO:0000259" key="10">
    <source>
        <dbReference type="Pfam" id="PF01545"/>
    </source>
</evidence>
<evidence type="ECO:0000256" key="4">
    <source>
        <dbReference type="ARBA" id="ARBA00022475"/>
    </source>
</evidence>
<feature type="transmembrane region" description="Helical" evidence="9">
    <location>
        <begin position="36"/>
        <end position="56"/>
    </location>
</feature>
<accession>A0ABV0B2T7</accession>
<dbReference type="NCBIfam" id="TIGR01297">
    <property type="entry name" value="CDF"/>
    <property type="match status" value="1"/>
</dbReference>
<feature type="domain" description="Cation efflux protein transmembrane" evidence="10">
    <location>
        <begin position="10"/>
        <end position="202"/>
    </location>
</feature>
<keyword evidence="5 9" id="KW-0812">Transmembrane</keyword>
<evidence type="ECO:0000313" key="13">
    <source>
        <dbReference type="Proteomes" id="UP001427805"/>
    </source>
</evidence>
<comment type="similarity">
    <text evidence="2">Belongs to the cation diffusion facilitator (CDF) transporter (TC 2.A.4) family.</text>
</comment>
<dbReference type="InterPro" id="IPR036837">
    <property type="entry name" value="Cation_efflux_CTD_sf"/>
</dbReference>
<dbReference type="SUPFAM" id="SSF161111">
    <property type="entry name" value="Cation efflux protein transmembrane domain-like"/>
    <property type="match status" value="1"/>
</dbReference>
<dbReference type="InterPro" id="IPR027469">
    <property type="entry name" value="Cation_efflux_TMD_sf"/>
</dbReference>